<dbReference type="AlphaFoldDB" id="A0A3D8PGK4"/>
<dbReference type="RefSeq" id="WP_115774971.1">
    <property type="nucleotide sequence ID" value="NZ_PIOC01000033.1"/>
</dbReference>
<dbReference type="Proteomes" id="UP000257143">
    <property type="component" value="Unassembled WGS sequence"/>
</dbReference>
<comment type="similarity">
    <text evidence="1">Belongs to the peptidase S1C family.</text>
</comment>
<organism evidence="7 8">
    <name type="scientific">Oceanobacillus arenosus</name>
    <dbReference type="NCBI Taxonomy" id="1229153"/>
    <lineage>
        <taxon>Bacteria</taxon>
        <taxon>Bacillati</taxon>
        <taxon>Bacillota</taxon>
        <taxon>Bacilli</taxon>
        <taxon>Bacillales</taxon>
        <taxon>Bacillaceae</taxon>
        <taxon>Oceanobacillus</taxon>
    </lineage>
</organism>
<evidence type="ECO:0000256" key="2">
    <source>
        <dbReference type="ARBA" id="ARBA00022670"/>
    </source>
</evidence>
<comment type="caution">
    <text evidence="7">The sequence shown here is derived from an EMBL/GenBank/DDBJ whole genome shotgun (WGS) entry which is preliminary data.</text>
</comment>
<dbReference type="GO" id="GO:0006508">
    <property type="term" value="P:proteolysis"/>
    <property type="evidence" value="ECO:0007669"/>
    <property type="project" value="UniProtKB-KW"/>
</dbReference>
<dbReference type="SUPFAM" id="SSF50494">
    <property type="entry name" value="Trypsin-like serine proteases"/>
    <property type="match status" value="1"/>
</dbReference>
<evidence type="ECO:0000313" key="8">
    <source>
        <dbReference type="Proteomes" id="UP000257143"/>
    </source>
</evidence>
<dbReference type="InterPro" id="IPR001940">
    <property type="entry name" value="Peptidase_S1C"/>
</dbReference>
<reference evidence="8" key="1">
    <citation type="submission" date="2017-11" db="EMBL/GenBank/DDBJ databases">
        <authorList>
            <person name="Zhu W."/>
        </authorList>
    </citation>
    <scope>NUCLEOTIDE SEQUENCE [LARGE SCALE GENOMIC DNA]</scope>
    <source>
        <strain evidence="8">CAU 1183</strain>
    </source>
</reference>
<keyword evidence="3" id="KW-0378">Hydrolase</keyword>
<keyword evidence="2 7" id="KW-0645">Protease</keyword>
<dbReference type="InterPro" id="IPR051201">
    <property type="entry name" value="Chloro_Bact_Ser_Proteases"/>
</dbReference>
<evidence type="ECO:0000313" key="7">
    <source>
        <dbReference type="EMBL" id="RDW15214.1"/>
    </source>
</evidence>
<dbReference type="Pfam" id="PF13180">
    <property type="entry name" value="PDZ_2"/>
    <property type="match status" value="1"/>
</dbReference>
<name>A0A3D8PGK4_9BACI</name>
<feature type="domain" description="PDZ" evidence="6">
    <location>
        <begin position="295"/>
        <end position="398"/>
    </location>
</feature>
<evidence type="ECO:0000256" key="5">
    <source>
        <dbReference type="SAM" id="Phobius"/>
    </source>
</evidence>
<dbReference type="PRINTS" id="PR00834">
    <property type="entry name" value="PROTEASES2C"/>
</dbReference>
<dbReference type="InterPro" id="IPR009003">
    <property type="entry name" value="Peptidase_S1_PA"/>
</dbReference>
<dbReference type="FunFam" id="2.40.10.10:FF:000001">
    <property type="entry name" value="Periplasmic serine protease DegS"/>
    <property type="match status" value="1"/>
</dbReference>
<sequence>MGYYDQDYPPNPSRNRRKKGGWLIPLLLGIIIGILLVVEVVPSVMSSGRLQGNAPIDNGTNEATIESGKTNQDSSVIPRAVTVDVSTQITEMVEEVSPAVVGVTNIQSTTDFWEQQEDVEAGTGSGIIYKNADGIAYVVTNHHVIEGANSVEVVLSDDTHLEAEIVGSDLFSDLAVLKMDGAAVKKVIEIGSSANVKVGEPVIAIGNPLGLAFAGSVTQGVISGTERTVPQDYNQDGRADWQAEVIQTDAAINPGNSGGALINIYGQLIGINSMKINQEAVEGIGFSIPIDSALPIIEELEATGEVIRPYIGVEIYSLDEVPQAEWKNTLHLPQEVKGGVYVWSVEPLSPADKAGLQRLDVITELDGDPVLDMIDLRKVLYQGKKIGEEVTVAYYRNGERLETTLTLGSQQ</sequence>
<dbReference type="Pfam" id="PF13365">
    <property type="entry name" value="Trypsin_2"/>
    <property type="match status" value="1"/>
</dbReference>
<keyword evidence="4" id="KW-0720">Serine protease</keyword>
<dbReference type="GO" id="GO:0004252">
    <property type="term" value="F:serine-type endopeptidase activity"/>
    <property type="evidence" value="ECO:0007669"/>
    <property type="project" value="InterPro"/>
</dbReference>
<dbReference type="PROSITE" id="PS50106">
    <property type="entry name" value="PDZ"/>
    <property type="match status" value="1"/>
</dbReference>
<evidence type="ECO:0000259" key="6">
    <source>
        <dbReference type="PROSITE" id="PS50106"/>
    </source>
</evidence>
<dbReference type="Gene3D" id="2.40.10.10">
    <property type="entry name" value="Trypsin-like serine proteases"/>
    <property type="match status" value="2"/>
</dbReference>
<gene>
    <name evidence="7" type="ORF">CWR48_19500</name>
</gene>
<evidence type="ECO:0000256" key="4">
    <source>
        <dbReference type="ARBA" id="ARBA00022825"/>
    </source>
</evidence>
<keyword evidence="5" id="KW-0812">Transmembrane</keyword>
<evidence type="ECO:0000256" key="3">
    <source>
        <dbReference type="ARBA" id="ARBA00022801"/>
    </source>
</evidence>
<feature type="transmembrane region" description="Helical" evidence="5">
    <location>
        <begin position="20"/>
        <end position="41"/>
    </location>
</feature>
<dbReference type="Gene3D" id="2.30.42.10">
    <property type="match status" value="1"/>
</dbReference>
<dbReference type="PANTHER" id="PTHR43343:SF3">
    <property type="entry name" value="PROTEASE DO-LIKE 8, CHLOROPLASTIC"/>
    <property type="match status" value="1"/>
</dbReference>
<dbReference type="SUPFAM" id="SSF50156">
    <property type="entry name" value="PDZ domain-like"/>
    <property type="match status" value="1"/>
</dbReference>
<accession>A0A3D8PGK4</accession>
<dbReference type="SMART" id="SM00228">
    <property type="entry name" value="PDZ"/>
    <property type="match status" value="1"/>
</dbReference>
<keyword evidence="8" id="KW-1185">Reference proteome</keyword>
<keyword evidence="5" id="KW-1133">Transmembrane helix</keyword>
<keyword evidence="5" id="KW-0472">Membrane</keyword>
<dbReference type="OrthoDB" id="9758917at2"/>
<dbReference type="InterPro" id="IPR001478">
    <property type="entry name" value="PDZ"/>
</dbReference>
<dbReference type="InterPro" id="IPR036034">
    <property type="entry name" value="PDZ_sf"/>
</dbReference>
<proteinExistence type="inferred from homology"/>
<evidence type="ECO:0000256" key="1">
    <source>
        <dbReference type="ARBA" id="ARBA00010541"/>
    </source>
</evidence>
<dbReference type="EMBL" id="PIOC01000033">
    <property type="protein sequence ID" value="RDW15214.1"/>
    <property type="molecule type" value="Genomic_DNA"/>
</dbReference>
<dbReference type="PANTHER" id="PTHR43343">
    <property type="entry name" value="PEPTIDASE S12"/>
    <property type="match status" value="1"/>
</dbReference>
<protein>
    <submittedName>
        <fullName evidence="7">Serine protease</fullName>
    </submittedName>
</protein>
<dbReference type="InterPro" id="IPR043504">
    <property type="entry name" value="Peptidase_S1_PA_chymotrypsin"/>
</dbReference>